<gene>
    <name evidence="1" type="ORF">X777_03548</name>
</gene>
<dbReference type="Proteomes" id="UP000053097">
    <property type="component" value="Unassembled WGS sequence"/>
</dbReference>
<dbReference type="AlphaFoldDB" id="A0A026WKN1"/>
<evidence type="ECO:0000313" key="1">
    <source>
        <dbReference type="EMBL" id="EZA56216.1"/>
    </source>
</evidence>
<keyword evidence="2" id="KW-1185">Reference proteome</keyword>
<reference evidence="1 2" key="1">
    <citation type="journal article" date="2014" name="Curr. Biol.">
        <title>The genome of the clonal raider ant Cerapachys biroi.</title>
        <authorList>
            <person name="Oxley P.R."/>
            <person name="Ji L."/>
            <person name="Fetter-Pruneda I."/>
            <person name="McKenzie S.K."/>
            <person name="Li C."/>
            <person name="Hu H."/>
            <person name="Zhang G."/>
            <person name="Kronauer D.J."/>
        </authorList>
    </citation>
    <scope>NUCLEOTIDE SEQUENCE [LARGE SCALE GENOMIC DNA]</scope>
</reference>
<proteinExistence type="predicted"/>
<name>A0A026WKN1_OOCBI</name>
<accession>A0A026WKN1</accession>
<organism evidence="1 2">
    <name type="scientific">Ooceraea biroi</name>
    <name type="common">Clonal raider ant</name>
    <name type="synonym">Cerapachys biroi</name>
    <dbReference type="NCBI Taxonomy" id="2015173"/>
    <lineage>
        <taxon>Eukaryota</taxon>
        <taxon>Metazoa</taxon>
        <taxon>Ecdysozoa</taxon>
        <taxon>Arthropoda</taxon>
        <taxon>Hexapoda</taxon>
        <taxon>Insecta</taxon>
        <taxon>Pterygota</taxon>
        <taxon>Neoptera</taxon>
        <taxon>Endopterygota</taxon>
        <taxon>Hymenoptera</taxon>
        <taxon>Apocrita</taxon>
        <taxon>Aculeata</taxon>
        <taxon>Formicoidea</taxon>
        <taxon>Formicidae</taxon>
        <taxon>Dorylinae</taxon>
        <taxon>Ooceraea</taxon>
    </lineage>
</organism>
<protein>
    <submittedName>
        <fullName evidence="1">Uncharacterized protein</fullName>
    </submittedName>
</protein>
<evidence type="ECO:0000313" key="2">
    <source>
        <dbReference type="Proteomes" id="UP000053097"/>
    </source>
</evidence>
<sequence length="77" mass="9403">MMLRLNIWLQRRPKKILPIRRGRAIRKKSRYPDSTRISVRHPKDIHVGYPEDIYVKDPVIHPKDFHRIYLGYFSYIS</sequence>
<dbReference type="EMBL" id="KK107168">
    <property type="protein sequence ID" value="EZA56216.1"/>
    <property type="molecule type" value="Genomic_DNA"/>
</dbReference>